<dbReference type="HOGENOM" id="CLU_1649077_0_0_5"/>
<accession>B0T7G3</accession>
<protein>
    <submittedName>
        <fullName evidence="2">Uncharacterized protein</fullName>
    </submittedName>
</protein>
<feature type="compositionally biased region" description="Basic residues" evidence="1">
    <location>
        <begin position="98"/>
        <end position="111"/>
    </location>
</feature>
<evidence type="ECO:0000256" key="1">
    <source>
        <dbReference type="SAM" id="MobiDB-lite"/>
    </source>
</evidence>
<gene>
    <name evidence="2" type="ordered locus">Caul_0568</name>
</gene>
<feature type="compositionally biased region" description="Acidic residues" evidence="1">
    <location>
        <begin position="63"/>
        <end position="74"/>
    </location>
</feature>
<sequence>MAQRPGHPRFSRAIASAASIASRRCEETGHYLPIDRTLEQFRLRFISEPDSLKIISVLDIADQLDPDPDDDGTDPDPATPPICTPVHRETVDAIGGSRSRHSHGRSRKRGIGKAVPAKIRPAKARKGLKIARRRQSLIDGPIQLAKRSPRPRRFRFVKAH</sequence>
<evidence type="ECO:0000313" key="2">
    <source>
        <dbReference type="EMBL" id="ABZ69701.1"/>
    </source>
</evidence>
<name>B0T7G3_CAUSK</name>
<organism evidence="2">
    <name type="scientific">Caulobacter sp. (strain K31)</name>
    <dbReference type="NCBI Taxonomy" id="366602"/>
    <lineage>
        <taxon>Bacteria</taxon>
        <taxon>Pseudomonadati</taxon>
        <taxon>Pseudomonadota</taxon>
        <taxon>Alphaproteobacteria</taxon>
        <taxon>Caulobacterales</taxon>
        <taxon>Caulobacteraceae</taxon>
        <taxon>Caulobacter</taxon>
    </lineage>
</organism>
<feature type="region of interest" description="Disordered" evidence="1">
    <location>
        <begin position="63"/>
        <end position="129"/>
    </location>
</feature>
<dbReference type="KEGG" id="cak:Caul_0568"/>
<reference evidence="2" key="1">
    <citation type="submission" date="2008-01" db="EMBL/GenBank/DDBJ databases">
        <title>Complete sequence of chromosome of Caulobacter sp. K31.</title>
        <authorList>
            <consortium name="US DOE Joint Genome Institute"/>
            <person name="Copeland A."/>
            <person name="Lucas S."/>
            <person name="Lapidus A."/>
            <person name="Barry K."/>
            <person name="Glavina del Rio T."/>
            <person name="Dalin E."/>
            <person name="Tice H."/>
            <person name="Pitluck S."/>
            <person name="Bruce D."/>
            <person name="Goodwin L."/>
            <person name="Thompson L.S."/>
            <person name="Brettin T."/>
            <person name="Detter J.C."/>
            <person name="Han C."/>
            <person name="Schmutz J."/>
            <person name="Larimer F."/>
            <person name="Land M."/>
            <person name="Hauser L."/>
            <person name="Kyrpides N."/>
            <person name="Kim E."/>
            <person name="Stephens C."/>
            <person name="Richardson P."/>
        </authorList>
    </citation>
    <scope>NUCLEOTIDE SEQUENCE [LARGE SCALE GENOMIC DNA]</scope>
    <source>
        <strain evidence="2">K31</strain>
    </source>
</reference>
<proteinExistence type="predicted"/>
<dbReference type="AlphaFoldDB" id="B0T7G3"/>
<dbReference type="EMBL" id="CP000927">
    <property type="protein sequence ID" value="ABZ69701.1"/>
    <property type="molecule type" value="Genomic_DNA"/>
</dbReference>
<feature type="compositionally biased region" description="Basic residues" evidence="1">
    <location>
        <begin position="120"/>
        <end position="129"/>
    </location>
</feature>